<dbReference type="Proteomes" id="UP000254720">
    <property type="component" value="Unassembled WGS sequence"/>
</dbReference>
<dbReference type="EMBL" id="QQAX01000009">
    <property type="protein sequence ID" value="RDI44539.1"/>
    <property type="molecule type" value="Genomic_DNA"/>
</dbReference>
<evidence type="ECO:0000313" key="4">
    <source>
        <dbReference type="Proteomes" id="UP000254720"/>
    </source>
</evidence>
<feature type="region of interest" description="Disordered" evidence="1">
    <location>
        <begin position="38"/>
        <end position="88"/>
    </location>
</feature>
<gene>
    <name evidence="3" type="ORF">C8D86_10921</name>
</gene>
<dbReference type="AlphaFoldDB" id="A0A370GMM6"/>
<keyword evidence="4" id="KW-1185">Reference proteome</keyword>
<feature type="signal peptide" evidence="2">
    <location>
        <begin position="1"/>
        <end position="28"/>
    </location>
</feature>
<dbReference type="OrthoDB" id="5525396at2"/>
<sequence>MSIFITRQFKRLSLIVIALMCLQPAAYAATTKQVSASQQIHNKSTKPLSHAKNKSHVARKKATHHASKKKSVSKKAKRKPHKKSGRPAIVANRRAAFVHPAHLEQSSSKGFFSSIEQRLISFVHNTVSTLRYSVYKLGGRRFDTSRGIYIVDCSSYVDRILQAVYPQAYSSLVDWSGSEKPTSYDYYNFFTTLSNKPQQYWTKVDDVEQLRPGDILVFRYKNAVGDETGGHVMVVMDKPIPDEDAFHIRVADSAYTGHSEDTRQARVSGIGIGTMLLKVNPDTYQPAAYAWKIGSRWKNNAYFAMARPMEASRYQS</sequence>
<organism evidence="3 4">
    <name type="scientific">Aquicella lusitana</name>
    <dbReference type="NCBI Taxonomy" id="254246"/>
    <lineage>
        <taxon>Bacteria</taxon>
        <taxon>Pseudomonadati</taxon>
        <taxon>Pseudomonadota</taxon>
        <taxon>Gammaproteobacteria</taxon>
        <taxon>Legionellales</taxon>
        <taxon>Coxiellaceae</taxon>
        <taxon>Aquicella</taxon>
    </lineage>
</organism>
<accession>A0A370GMM6</accession>
<evidence type="ECO:0000256" key="2">
    <source>
        <dbReference type="SAM" id="SignalP"/>
    </source>
</evidence>
<reference evidence="3 4" key="1">
    <citation type="submission" date="2018-07" db="EMBL/GenBank/DDBJ databases">
        <title>Genomic Encyclopedia of Type Strains, Phase IV (KMG-IV): sequencing the most valuable type-strain genomes for metagenomic binning, comparative biology and taxonomic classification.</title>
        <authorList>
            <person name="Goeker M."/>
        </authorList>
    </citation>
    <scope>NUCLEOTIDE SEQUENCE [LARGE SCALE GENOMIC DNA]</scope>
    <source>
        <strain evidence="3 4">DSM 16500</strain>
    </source>
</reference>
<feature type="compositionally biased region" description="Basic residues" evidence="1">
    <location>
        <begin position="49"/>
        <end position="85"/>
    </location>
</feature>
<evidence type="ECO:0008006" key="5">
    <source>
        <dbReference type="Google" id="ProtNLM"/>
    </source>
</evidence>
<feature type="chain" id="PRO_5016562987" description="CHAP domain-containing protein" evidence="2">
    <location>
        <begin position="29"/>
        <end position="316"/>
    </location>
</feature>
<dbReference type="RefSeq" id="WP_114834215.1">
    <property type="nucleotide sequence ID" value="NZ_LR699114.1"/>
</dbReference>
<comment type="caution">
    <text evidence="3">The sequence shown here is derived from an EMBL/GenBank/DDBJ whole genome shotgun (WGS) entry which is preliminary data.</text>
</comment>
<dbReference type="Gene3D" id="3.90.1720.10">
    <property type="entry name" value="endopeptidase domain like (from Nostoc punctiforme)"/>
    <property type="match status" value="1"/>
</dbReference>
<protein>
    <recommendedName>
        <fullName evidence="5">CHAP domain-containing protein</fullName>
    </recommendedName>
</protein>
<evidence type="ECO:0000256" key="1">
    <source>
        <dbReference type="SAM" id="MobiDB-lite"/>
    </source>
</evidence>
<keyword evidence="2" id="KW-0732">Signal</keyword>
<evidence type="ECO:0000313" key="3">
    <source>
        <dbReference type="EMBL" id="RDI44539.1"/>
    </source>
</evidence>
<feature type="compositionally biased region" description="Polar residues" evidence="1">
    <location>
        <begin position="38"/>
        <end position="47"/>
    </location>
</feature>
<proteinExistence type="predicted"/>
<name>A0A370GMM6_9COXI</name>